<protein>
    <submittedName>
        <fullName evidence="1">Uncharacterized protein</fullName>
    </submittedName>
</protein>
<organism evidence="1 3">
    <name type="scientific">Bradyrhizobium guangzhouense</name>
    <dbReference type="NCBI Taxonomy" id="1325095"/>
    <lineage>
        <taxon>Bacteria</taxon>
        <taxon>Pseudomonadati</taxon>
        <taxon>Pseudomonadota</taxon>
        <taxon>Alphaproteobacteria</taxon>
        <taxon>Hyphomicrobiales</taxon>
        <taxon>Nitrobacteraceae</taxon>
        <taxon>Bradyrhizobium</taxon>
    </lineage>
</organism>
<evidence type="ECO:0000313" key="4">
    <source>
        <dbReference type="Proteomes" id="UP000290401"/>
    </source>
</evidence>
<dbReference type="AlphaFoldDB" id="A0AAE5X5A1"/>
<evidence type="ECO:0000313" key="1">
    <source>
        <dbReference type="EMBL" id="QAU48948.1"/>
    </source>
</evidence>
<name>A0AAE5X5A1_9BRAD</name>
<dbReference type="Proteomes" id="UP000290401">
    <property type="component" value="Unassembled WGS sequence"/>
</dbReference>
<accession>A0AAE5X5A1</accession>
<dbReference type="EMBL" id="RDQZ01000055">
    <property type="protein sequence ID" value="RXH04727.1"/>
    <property type="molecule type" value="Genomic_DNA"/>
</dbReference>
<evidence type="ECO:0000313" key="3">
    <source>
        <dbReference type="Proteomes" id="UP000288972"/>
    </source>
</evidence>
<reference evidence="2 4" key="2">
    <citation type="submission" date="2018-10" db="EMBL/GenBank/DDBJ databases">
        <title>Bradyrhizobium sp. nov., effective nodules isolated from peanut in China.</title>
        <authorList>
            <person name="Li Y."/>
        </authorList>
    </citation>
    <scope>NUCLEOTIDE SEQUENCE [LARGE SCALE GENOMIC DNA]</scope>
    <source>
        <strain evidence="2 4">CCBAU 53426</strain>
    </source>
</reference>
<dbReference type="EMBL" id="CP030053">
    <property type="protein sequence ID" value="QAU48948.1"/>
    <property type="molecule type" value="Genomic_DNA"/>
</dbReference>
<sequence>MSKVVPFNQRSAPSAAVAMQRLRRISAEVETFVSRMQIESLTPGEMARILRIFDTANACIRIVLSDFSQEPAVHQLIEQSQGIKVLIEAARKRIEGLVVAPSQVCSA</sequence>
<dbReference type="Proteomes" id="UP000288972">
    <property type="component" value="Chromosome"/>
</dbReference>
<gene>
    <name evidence="2" type="ORF">EAS56_36675</name>
    <name evidence="1" type="ORF">XH91_28710</name>
</gene>
<keyword evidence="4" id="KW-1185">Reference proteome</keyword>
<dbReference type="KEGG" id="bgz:XH91_28710"/>
<evidence type="ECO:0000313" key="2">
    <source>
        <dbReference type="EMBL" id="RXH04727.1"/>
    </source>
</evidence>
<proteinExistence type="predicted"/>
<reference evidence="1 3" key="1">
    <citation type="submission" date="2018-06" db="EMBL/GenBank/DDBJ databases">
        <title>Comparative genomics of rhizobia nodulating Arachis hypogaea in China.</title>
        <authorList>
            <person name="Li Y."/>
        </authorList>
    </citation>
    <scope>NUCLEOTIDE SEQUENCE [LARGE SCALE GENOMIC DNA]</scope>
    <source>
        <strain evidence="1 3">CCBAU 51670</strain>
    </source>
</reference>
<dbReference type="RefSeq" id="WP_128953702.1">
    <property type="nucleotide sequence ID" value="NZ_CP030053.1"/>
</dbReference>